<dbReference type="STRING" id="157072.A0A024TSP0"/>
<proteinExistence type="predicted"/>
<sequence>MSSTLWKAADPETWRAAYAMYDDVCSILETKLKTLEKWFHTDLPPLVQAQGYITQPQLSKLMEWKLSKGKWRPRLQSFVDALPDKQVRELSKKAFDACKKKSYRDATATLSELKGVGPATASAVLAAFDPAVPFMGDEALNALTSVIGARQYTLPHFVRFLDTMQAKATSLNESVSQDDGTKWTAQKIQLCLWIEQVRDNPSPSRRPKPKAEKRHATDATEPAAKKRTTRRSPHAK</sequence>
<name>A0A024TSP0_9STRA</name>
<protein>
    <recommendedName>
        <fullName evidence="3">HhH-GPD domain-containing protein</fullName>
    </recommendedName>
</protein>
<reference evidence="2" key="1">
    <citation type="submission" date="2013-12" db="EMBL/GenBank/DDBJ databases">
        <title>The Genome Sequence of Aphanomyces invadans NJM9701.</title>
        <authorList>
            <consortium name="The Broad Institute Genomics Platform"/>
            <person name="Russ C."/>
            <person name="Tyler B."/>
            <person name="van West P."/>
            <person name="Dieguez-Uribeondo J."/>
            <person name="Young S.K."/>
            <person name="Zeng Q."/>
            <person name="Gargeya S."/>
            <person name="Fitzgerald M."/>
            <person name="Abouelleil A."/>
            <person name="Alvarado L."/>
            <person name="Chapman S.B."/>
            <person name="Gainer-Dewar J."/>
            <person name="Goldberg J."/>
            <person name="Griggs A."/>
            <person name="Gujja S."/>
            <person name="Hansen M."/>
            <person name="Howarth C."/>
            <person name="Imamovic A."/>
            <person name="Ireland A."/>
            <person name="Larimer J."/>
            <person name="McCowan C."/>
            <person name="Murphy C."/>
            <person name="Pearson M."/>
            <person name="Poon T.W."/>
            <person name="Priest M."/>
            <person name="Roberts A."/>
            <person name="Saif S."/>
            <person name="Shea T."/>
            <person name="Sykes S."/>
            <person name="Wortman J."/>
            <person name="Nusbaum C."/>
            <person name="Birren B."/>
        </authorList>
    </citation>
    <scope>NUCLEOTIDE SEQUENCE [LARGE SCALE GENOMIC DNA]</scope>
    <source>
        <strain evidence="2">NJM9701</strain>
    </source>
</reference>
<evidence type="ECO:0008006" key="3">
    <source>
        <dbReference type="Google" id="ProtNLM"/>
    </source>
</evidence>
<dbReference type="OrthoDB" id="8249012at2759"/>
<dbReference type="AlphaFoldDB" id="A0A024TSP0"/>
<dbReference type="eggNOG" id="ENOG502QR55">
    <property type="taxonomic scope" value="Eukaryota"/>
</dbReference>
<dbReference type="VEuPathDB" id="FungiDB:H310_10508"/>
<organism evidence="2">
    <name type="scientific">Aphanomyces invadans</name>
    <dbReference type="NCBI Taxonomy" id="157072"/>
    <lineage>
        <taxon>Eukaryota</taxon>
        <taxon>Sar</taxon>
        <taxon>Stramenopiles</taxon>
        <taxon>Oomycota</taxon>
        <taxon>Saprolegniomycetes</taxon>
        <taxon>Saprolegniales</taxon>
        <taxon>Verrucalvaceae</taxon>
        <taxon>Aphanomyces</taxon>
    </lineage>
</organism>
<evidence type="ECO:0000313" key="2">
    <source>
        <dbReference type="EMBL" id="ETV96347.1"/>
    </source>
</evidence>
<dbReference type="EMBL" id="KI913977">
    <property type="protein sequence ID" value="ETV96347.1"/>
    <property type="molecule type" value="Genomic_DNA"/>
</dbReference>
<accession>A0A024TSP0</accession>
<feature type="compositionally biased region" description="Basic residues" evidence="1">
    <location>
        <begin position="225"/>
        <end position="236"/>
    </location>
</feature>
<dbReference type="PANTHER" id="PTHR21521">
    <property type="entry name" value="AMUN, ISOFORM A"/>
    <property type="match status" value="1"/>
</dbReference>
<evidence type="ECO:0000256" key="1">
    <source>
        <dbReference type="SAM" id="MobiDB-lite"/>
    </source>
</evidence>
<feature type="region of interest" description="Disordered" evidence="1">
    <location>
        <begin position="196"/>
        <end position="236"/>
    </location>
</feature>
<dbReference type="Gene3D" id="1.10.340.30">
    <property type="entry name" value="Hypothetical protein, domain 2"/>
    <property type="match status" value="1"/>
</dbReference>
<dbReference type="RefSeq" id="XP_008875139.1">
    <property type="nucleotide sequence ID" value="XM_008876917.1"/>
</dbReference>
<dbReference type="PANTHER" id="PTHR21521:SF0">
    <property type="entry name" value="AMUN, ISOFORM A"/>
    <property type="match status" value="1"/>
</dbReference>
<gene>
    <name evidence="2" type="ORF">H310_10508</name>
</gene>
<dbReference type="GeneID" id="20087558"/>